<dbReference type="Proteomes" id="UP000319557">
    <property type="component" value="Chromosome"/>
</dbReference>
<protein>
    <recommendedName>
        <fullName evidence="4">AAA+ ATPase domain-containing protein</fullName>
    </recommendedName>
</protein>
<dbReference type="KEGG" id="ruv:EC9_46710"/>
<reference evidence="2 3" key="1">
    <citation type="submission" date="2019-02" db="EMBL/GenBank/DDBJ databases">
        <title>Deep-cultivation of Planctomycetes and their phenomic and genomic characterization uncovers novel biology.</title>
        <authorList>
            <person name="Wiegand S."/>
            <person name="Jogler M."/>
            <person name="Boedeker C."/>
            <person name="Pinto D."/>
            <person name="Vollmers J."/>
            <person name="Rivas-Marin E."/>
            <person name="Kohn T."/>
            <person name="Peeters S.H."/>
            <person name="Heuer A."/>
            <person name="Rast P."/>
            <person name="Oberbeckmann S."/>
            <person name="Bunk B."/>
            <person name="Jeske O."/>
            <person name="Meyerdierks A."/>
            <person name="Storesund J.E."/>
            <person name="Kallscheuer N."/>
            <person name="Luecker S."/>
            <person name="Lage O.M."/>
            <person name="Pohl T."/>
            <person name="Merkel B.J."/>
            <person name="Hornburger P."/>
            <person name="Mueller R.-W."/>
            <person name="Bruemmer F."/>
            <person name="Labrenz M."/>
            <person name="Spormann A.M."/>
            <person name="Op den Camp H."/>
            <person name="Overmann J."/>
            <person name="Amann R."/>
            <person name="Jetten M.S.M."/>
            <person name="Mascher T."/>
            <person name="Medema M.H."/>
            <person name="Devos D.P."/>
            <person name="Kaster A.-K."/>
            <person name="Ovreas L."/>
            <person name="Rohde M."/>
            <person name="Galperin M.Y."/>
            <person name="Jogler C."/>
        </authorList>
    </citation>
    <scope>NUCLEOTIDE SEQUENCE [LARGE SCALE GENOMIC DNA]</scope>
    <source>
        <strain evidence="2 3">EC9</strain>
    </source>
</reference>
<organism evidence="2 3">
    <name type="scientific">Rosistilla ulvae</name>
    <dbReference type="NCBI Taxonomy" id="1930277"/>
    <lineage>
        <taxon>Bacteria</taxon>
        <taxon>Pseudomonadati</taxon>
        <taxon>Planctomycetota</taxon>
        <taxon>Planctomycetia</taxon>
        <taxon>Pirellulales</taxon>
        <taxon>Pirellulaceae</taxon>
        <taxon>Rosistilla</taxon>
    </lineage>
</organism>
<name>A0A517M6I4_9BACT</name>
<dbReference type="SUPFAM" id="SSF52540">
    <property type="entry name" value="P-loop containing nucleoside triphosphate hydrolases"/>
    <property type="match status" value="1"/>
</dbReference>
<dbReference type="CDD" id="cd00882">
    <property type="entry name" value="Ras_like_GTPase"/>
    <property type="match status" value="1"/>
</dbReference>
<keyword evidence="3" id="KW-1185">Reference proteome</keyword>
<evidence type="ECO:0000313" key="2">
    <source>
        <dbReference type="EMBL" id="QDS90463.1"/>
    </source>
</evidence>
<evidence type="ECO:0000313" key="3">
    <source>
        <dbReference type="Proteomes" id="UP000319557"/>
    </source>
</evidence>
<evidence type="ECO:0008006" key="4">
    <source>
        <dbReference type="Google" id="ProtNLM"/>
    </source>
</evidence>
<feature type="region of interest" description="Disordered" evidence="1">
    <location>
        <begin position="1"/>
        <end position="20"/>
    </location>
</feature>
<dbReference type="InterPro" id="IPR027417">
    <property type="entry name" value="P-loop_NTPase"/>
</dbReference>
<accession>A0A517M6I4</accession>
<proteinExistence type="predicted"/>
<dbReference type="OrthoDB" id="282562at2"/>
<sequence length="216" mass="24119">MPTATPSPHDRQAAWRQPTNPFATRCVRPAALRFRFDQTSVDIESLAGKLRSQSAVGSVIVGPHGSGKSTLVAHLSGKLQDDFSSVQTKTLRIGDPTRGFIRWAIRQPAGSLLIVDGLEQLDSFRRRALLFVCRLRRIRCLATAHAPLPGFCELHRTAATIDLAKQLASELLSQDKLRIAAAHDFIDQIWDDLDGNLRELWFAMYDWYQAEALASR</sequence>
<dbReference type="AlphaFoldDB" id="A0A517M6I4"/>
<dbReference type="Gene3D" id="3.40.50.300">
    <property type="entry name" value="P-loop containing nucleotide triphosphate hydrolases"/>
    <property type="match status" value="1"/>
</dbReference>
<dbReference type="EMBL" id="CP036261">
    <property type="protein sequence ID" value="QDS90463.1"/>
    <property type="molecule type" value="Genomic_DNA"/>
</dbReference>
<gene>
    <name evidence="2" type="ORF">EC9_46710</name>
</gene>
<evidence type="ECO:0000256" key="1">
    <source>
        <dbReference type="SAM" id="MobiDB-lite"/>
    </source>
</evidence>